<keyword evidence="10" id="KW-1185">Reference proteome</keyword>
<dbReference type="Proteomes" id="UP001626550">
    <property type="component" value="Unassembled WGS sequence"/>
</dbReference>
<dbReference type="PROSITE" id="PS00098">
    <property type="entry name" value="THIOLASE_1"/>
    <property type="match status" value="1"/>
</dbReference>
<dbReference type="EMBL" id="JBJKFK010000038">
    <property type="protein sequence ID" value="KAL3320654.1"/>
    <property type="molecule type" value="Genomic_DNA"/>
</dbReference>
<feature type="compositionally biased region" description="Polar residues" evidence="6">
    <location>
        <begin position="42"/>
        <end position="51"/>
    </location>
</feature>
<feature type="region of interest" description="Disordered" evidence="6">
    <location>
        <begin position="1"/>
        <end position="51"/>
    </location>
</feature>
<dbReference type="InterPro" id="IPR020610">
    <property type="entry name" value="Thiolase_AS"/>
</dbReference>
<dbReference type="PANTHER" id="PTHR18919">
    <property type="entry name" value="ACETYL-COA C-ACYLTRANSFERASE"/>
    <property type="match status" value="1"/>
</dbReference>
<evidence type="ECO:0000259" key="8">
    <source>
        <dbReference type="Pfam" id="PF02803"/>
    </source>
</evidence>
<name>A0ABD2QM87_9PLAT</name>
<evidence type="ECO:0000256" key="3">
    <source>
        <dbReference type="ARBA" id="ARBA00022679"/>
    </source>
</evidence>
<feature type="domain" description="Thiolase N-terminal" evidence="7">
    <location>
        <begin position="234"/>
        <end position="453"/>
    </location>
</feature>
<dbReference type="Gene3D" id="3.40.47.10">
    <property type="match status" value="1"/>
</dbReference>
<dbReference type="SUPFAM" id="SSF53901">
    <property type="entry name" value="Thiolase-like"/>
    <property type="match status" value="2"/>
</dbReference>
<evidence type="ECO:0000256" key="5">
    <source>
        <dbReference type="RuleBase" id="RU003557"/>
    </source>
</evidence>
<dbReference type="InterPro" id="IPR002155">
    <property type="entry name" value="Thiolase"/>
</dbReference>
<dbReference type="InterPro" id="IPR020613">
    <property type="entry name" value="Thiolase_CS"/>
</dbReference>
<reference evidence="9 10" key="1">
    <citation type="submission" date="2024-11" db="EMBL/GenBank/DDBJ databases">
        <title>Adaptive evolution of stress response genes in parasites aligns with host niche diversity.</title>
        <authorList>
            <person name="Hahn C."/>
            <person name="Resl P."/>
        </authorList>
    </citation>
    <scope>NUCLEOTIDE SEQUENCE [LARGE SCALE GENOMIC DNA]</scope>
    <source>
        <strain evidence="9">EGGRZ-B1_66</strain>
        <tissue evidence="9">Body</tissue>
    </source>
</reference>
<dbReference type="InterPro" id="IPR020616">
    <property type="entry name" value="Thiolase_N"/>
</dbReference>
<evidence type="ECO:0000313" key="10">
    <source>
        <dbReference type="Proteomes" id="UP001626550"/>
    </source>
</evidence>
<comment type="pathway">
    <text evidence="1">Lipid metabolism.</text>
</comment>
<keyword evidence="3 5" id="KW-0808">Transferase</keyword>
<protein>
    <submittedName>
        <fullName evidence="9">Acetyl-CoA acetyltransferase, cytosolic</fullName>
    </submittedName>
</protein>
<sequence length="594" mass="63221">MSQSGSPCHSSLAPVPEENSAEENSFETPTGFSASAPRPGRTSVTGPSVLQIGGQSQAPTQYLFRHCGAFVNNIECLEPVVNWSPFTRCARHTLPENVWPELNPSFKADILSASQSKISLGLAYNREVNPLILKTMGVDIKPIKMDEQYSSCTVLQYAADDILIVAAARSPVGKFRGGLAKLEAHEIGTQVLASLLSRTLKHPVPGTRACVTSPEDVKKLDQAPAKDQVTVWMEEHLDCVIMGQVFTAGCGQNPVRQAATGAGVPFEVPSWGVNMLCGSGLLAVGLAYDRLRLQKGRGFAIAGGQESMTKARNLLEKPLSKESLQQENPIDSMIKDGLTDAFCGLHMGHTAENIALKYGLSREDQDLYAINSQNKYQAAKGAGKFDAEMVQISIPGAERVAADEHPRAMGADAPEKLGALKAAFARDGFTNSVTAANSSGINDGAAALFLARQDALVNLPQLVKENAELCRIVGFEQVGCHPETMGLGPIYAVKRLLKSINWDLDSVHRFELNEAFAAQSLAVVKELGVDQQRVNVNGGAIAIGHPLGCSGARILVSLVHELARIRSTVDAPVRGVAALCVGGGMGIALAVEKL</sequence>
<dbReference type="InterPro" id="IPR020615">
    <property type="entry name" value="Thiolase_acyl_enz_int_AS"/>
</dbReference>
<gene>
    <name evidence="9" type="primary">ACAT2</name>
    <name evidence="9" type="ORF">Ciccas_000658</name>
</gene>
<comment type="similarity">
    <text evidence="2 5">Belongs to the thiolase-like superfamily. Thiolase family.</text>
</comment>
<organism evidence="9 10">
    <name type="scientific">Cichlidogyrus casuarinus</name>
    <dbReference type="NCBI Taxonomy" id="1844966"/>
    <lineage>
        <taxon>Eukaryota</taxon>
        <taxon>Metazoa</taxon>
        <taxon>Spiralia</taxon>
        <taxon>Lophotrochozoa</taxon>
        <taxon>Platyhelminthes</taxon>
        <taxon>Monogenea</taxon>
        <taxon>Monopisthocotylea</taxon>
        <taxon>Dactylogyridea</taxon>
        <taxon>Ancyrocephalidae</taxon>
        <taxon>Cichlidogyrus</taxon>
    </lineage>
</organism>
<dbReference type="Pfam" id="PF00108">
    <property type="entry name" value="Thiolase_N"/>
    <property type="match status" value="1"/>
</dbReference>
<evidence type="ECO:0000256" key="1">
    <source>
        <dbReference type="ARBA" id="ARBA00005189"/>
    </source>
</evidence>
<dbReference type="PANTHER" id="PTHR18919:SF107">
    <property type="entry name" value="ACETYL-COA ACETYLTRANSFERASE, CYTOSOLIC"/>
    <property type="match status" value="1"/>
</dbReference>
<dbReference type="GO" id="GO:0003988">
    <property type="term" value="F:acetyl-CoA C-acyltransferase activity"/>
    <property type="evidence" value="ECO:0007669"/>
    <property type="project" value="UniProtKB-ARBA"/>
</dbReference>
<proteinExistence type="inferred from homology"/>
<dbReference type="InterPro" id="IPR016039">
    <property type="entry name" value="Thiolase-like"/>
</dbReference>
<evidence type="ECO:0000313" key="9">
    <source>
        <dbReference type="EMBL" id="KAL3320654.1"/>
    </source>
</evidence>
<dbReference type="Pfam" id="PF02803">
    <property type="entry name" value="Thiolase_C"/>
    <property type="match status" value="1"/>
</dbReference>
<evidence type="ECO:0000256" key="6">
    <source>
        <dbReference type="SAM" id="MobiDB-lite"/>
    </source>
</evidence>
<evidence type="ECO:0000256" key="2">
    <source>
        <dbReference type="ARBA" id="ARBA00010982"/>
    </source>
</evidence>
<evidence type="ECO:0000256" key="4">
    <source>
        <dbReference type="ARBA" id="ARBA00023315"/>
    </source>
</evidence>
<dbReference type="PROSITE" id="PS00737">
    <property type="entry name" value="THIOLASE_2"/>
    <property type="match status" value="1"/>
</dbReference>
<dbReference type="NCBIfam" id="TIGR01930">
    <property type="entry name" value="AcCoA-C-Actrans"/>
    <property type="match status" value="1"/>
</dbReference>
<dbReference type="PROSITE" id="PS00099">
    <property type="entry name" value="THIOLASE_3"/>
    <property type="match status" value="1"/>
</dbReference>
<dbReference type="AlphaFoldDB" id="A0ABD2QM87"/>
<keyword evidence="4 5" id="KW-0012">Acyltransferase</keyword>
<dbReference type="CDD" id="cd00751">
    <property type="entry name" value="thiolase"/>
    <property type="match status" value="1"/>
</dbReference>
<feature type="domain" description="Thiolase C-terminal" evidence="8">
    <location>
        <begin position="469"/>
        <end position="593"/>
    </location>
</feature>
<accession>A0ABD2QM87</accession>
<dbReference type="InterPro" id="IPR020617">
    <property type="entry name" value="Thiolase_C"/>
</dbReference>
<evidence type="ECO:0000259" key="7">
    <source>
        <dbReference type="Pfam" id="PF00108"/>
    </source>
</evidence>
<comment type="caution">
    <text evidence="9">The sequence shown here is derived from an EMBL/GenBank/DDBJ whole genome shotgun (WGS) entry which is preliminary data.</text>
</comment>